<sequence length="147" mass="16111">MAAKAKFGLGIKNKINKKGKRSKKHFKHVIDIAKSSMSNGSDPIKSTLNSVQLSKFTTGRQGPPGKGFMIDIDGSDIACSISPAPRHRDRQSGQIGCHKIPIVMIGVQRLNAIRIVTVTPAGGRRTSQYDYRRGDSELYNDRGMTQN</sequence>
<proteinExistence type="predicted"/>
<reference evidence="1 2" key="1">
    <citation type="journal article" date="2019" name="Commun. Biol.">
        <title>The bagworm genome reveals a unique fibroin gene that provides high tensile strength.</title>
        <authorList>
            <person name="Kono N."/>
            <person name="Nakamura H."/>
            <person name="Ohtoshi R."/>
            <person name="Tomita M."/>
            <person name="Numata K."/>
            <person name="Arakawa K."/>
        </authorList>
    </citation>
    <scope>NUCLEOTIDE SEQUENCE [LARGE SCALE GENOMIC DNA]</scope>
</reference>
<dbReference type="EMBL" id="BGZK01001150">
    <property type="protein sequence ID" value="GBP72573.1"/>
    <property type="molecule type" value="Genomic_DNA"/>
</dbReference>
<name>A0A4C1YB46_EUMVA</name>
<keyword evidence="2" id="KW-1185">Reference proteome</keyword>
<accession>A0A4C1YB46</accession>
<organism evidence="1 2">
    <name type="scientific">Eumeta variegata</name>
    <name type="common">Bagworm moth</name>
    <name type="synonym">Eumeta japonica</name>
    <dbReference type="NCBI Taxonomy" id="151549"/>
    <lineage>
        <taxon>Eukaryota</taxon>
        <taxon>Metazoa</taxon>
        <taxon>Ecdysozoa</taxon>
        <taxon>Arthropoda</taxon>
        <taxon>Hexapoda</taxon>
        <taxon>Insecta</taxon>
        <taxon>Pterygota</taxon>
        <taxon>Neoptera</taxon>
        <taxon>Endopterygota</taxon>
        <taxon>Lepidoptera</taxon>
        <taxon>Glossata</taxon>
        <taxon>Ditrysia</taxon>
        <taxon>Tineoidea</taxon>
        <taxon>Psychidae</taxon>
        <taxon>Oiketicinae</taxon>
        <taxon>Eumeta</taxon>
    </lineage>
</organism>
<dbReference type="Proteomes" id="UP000299102">
    <property type="component" value="Unassembled WGS sequence"/>
</dbReference>
<dbReference type="AlphaFoldDB" id="A0A4C1YB46"/>
<evidence type="ECO:0000313" key="1">
    <source>
        <dbReference type="EMBL" id="GBP72573.1"/>
    </source>
</evidence>
<gene>
    <name evidence="1" type="ORF">EVAR_89669_1</name>
</gene>
<evidence type="ECO:0000313" key="2">
    <source>
        <dbReference type="Proteomes" id="UP000299102"/>
    </source>
</evidence>
<protein>
    <submittedName>
        <fullName evidence="1">Uncharacterized protein</fullName>
    </submittedName>
</protein>
<comment type="caution">
    <text evidence="1">The sequence shown here is derived from an EMBL/GenBank/DDBJ whole genome shotgun (WGS) entry which is preliminary data.</text>
</comment>